<keyword evidence="1" id="KW-0732">Signal</keyword>
<gene>
    <name evidence="2" type="ORF">B9N65_09600</name>
    <name evidence="3" type="ORF">CVT00_03615</name>
    <name evidence="4" type="ORF">CVT01_03380</name>
    <name evidence="5" type="ORF">CVT08_06435</name>
</gene>
<feature type="signal peptide" evidence="1">
    <location>
        <begin position="1"/>
        <end position="26"/>
    </location>
</feature>
<dbReference type="Pfam" id="PF03783">
    <property type="entry name" value="CsgG"/>
    <property type="match status" value="1"/>
</dbReference>
<name>A0A1Y5MMQ2_9BACT</name>
<dbReference type="Proteomes" id="UP000594508">
    <property type="component" value="Chromosome"/>
</dbReference>
<dbReference type="GO" id="GO:0030288">
    <property type="term" value="C:outer membrane-bounded periplasmic space"/>
    <property type="evidence" value="ECO:0007669"/>
    <property type="project" value="InterPro"/>
</dbReference>
<evidence type="ECO:0000313" key="8">
    <source>
        <dbReference type="Proteomes" id="UP000594508"/>
    </source>
</evidence>
<evidence type="ECO:0000313" key="5">
    <source>
        <dbReference type="EMBL" id="QPH95063.1"/>
    </source>
</evidence>
<dbReference type="EMBL" id="CP060705">
    <property type="protein sequence ID" value="QPH95063.1"/>
    <property type="molecule type" value="Genomic_DNA"/>
</dbReference>
<evidence type="ECO:0000313" key="6">
    <source>
        <dbReference type="Proteomes" id="UP000196317"/>
    </source>
</evidence>
<accession>A0A1Y5MMQ2</accession>
<dbReference type="Proteomes" id="UP000594404">
    <property type="component" value="Chromosome"/>
</dbReference>
<reference evidence="7 8" key="2">
    <citation type="journal article" date="2018" name="Emerg. Microbes Infect.">
        <title>Genomic analysis of oral Campylobacter concisus strains identified a potential bacterial molecular marker associated with active Crohn's disease.</title>
        <authorList>
            <person name="Liu F."/>
            <person name="Ma R."/>
            <person name="Tay C.Y.A."/>
            <person name="Octavia S."/>
            <person name="Lan R."/>
            <person name="Chung H.K.L."/>
            <person name="Riordan S.M."/>
            <person name="Grimm M.C."/>
            <person name="Leong R.W."/>
            <person name="Tanaka M.M."/>
            <person name="Connor S."/>
            <person name="Zhang L."/>
        </authorList>
    </citation>
    <scope>NUCLEOTIDE SEQUENCE [LARGE SCALE GENOMIC DNA]</scope>
    <source>
        <strain evidence="5 9">P13UCO-S1</strain>
        <strain evidence="3 8">P1CDO2</strain>
        <strain evidence="4 7">P1CDO3</strain>
    </source>
</reference>
<evidence type="ECO:0000313" key="2">
    <source>
        <dbReference type="EMBL" id="OUT06985.1"/>
    </source>
</evidence>
<dbReference type="RefSeq" id="WP_012001529.1">
    <property type="nucleotide sequence ID" value="NZ_CABPTT010000001.1"/>
</dbReference>
<dbReference type="Proteomes" id="UP000594707">
    <property type="component" value="Chromosome"/>
</dbReference>
<proteinExistence type="predicted"/>
<sequence>MKKRFLASKVFSSVAALCLFAGCASSNSGVTGAAAGDTAKNANTKIERCSQTLGTLSFYEDQSSSWYSYLTRDYQLGSTVPVLRILAQQTGCFVIVERGRSMDNMMQERALEASGELRKGSKFHKGQVVAADYTMQPEITFSKEDTGGISGLVGAVFGNVAGKVSGGFSKSETQTSLLLIDNRSGVQIAGAVGSDSNFDFFGMGSNSFSRVSAGLGGYTKTPEGRMIVNAFMDAMNQLIVALKDYKVQNVKGGLGKGGNIKIGD</sequence>
<dbReference type="Proteomes" id="UP000196317">
    <property type="component" value="Unassembled WGS sequence"/>
</dbReference>
<evidence type="ECO:0000256" key="1">
    <source>
        <dbReference type="SAM" id="SignalP"/>
    </source>
</evidence>
<organism evidence="2 6">
    <name type="scientific">Campylobacter concisus</name>
    <dbReference type="NCBI Taxonomy" id="199"/>
    <lineage>
        <taxon>Bacteria</taxon>
        <taxon>Pseudomonadati</taxon>
        <taxon>Campylobacterota</taxon>
        <taxon>Epsilonproteobacteria</taxon>
        <taxon>Campylobacterales</taxon>
        <taxon>Campylobacteraceae</taxon>
        <taxon>Campylobacter</taxon>
    </lineage>
</organism>
<dbReference type="EMBL" id="NDYN01000009">
    <property type="protein sequence ID" value="OUT06985.1"/>
    <property type="molecule type" value="Genomic_DNA"/>
</dbReference>
<evidence type="ECO:0000313" key="9">
    <source>
        <dbReference type="Proteomes" id="UP000594707"/>
    </source>
</evidence>
<dbReference type="OMA" id="CFIVVER"/>
<reference evidence="3" key="3">
    <citation type="submission" date="2020-08" db="EMBL/GenBank/DDBJ databases">
        <title>Analysis of Completed Campylobacter concisus Genomes Identified Genomospecies Features, Novel plasmids and Their Association with Severe Ulcerative Colitis.</title>
        <authorList>
            <person name="Zhang L."/>
        </authorList>
    </citation>
    <scope>NUCLEOTIDE SEQUENCE</scope>
    <source>
        <strain evidence="3">P1CDO2</strain>
        <strain evidence="4">P1CDO3</strain>
    </source>
</reference>
<dbReference type="PROSITE" id="PS51257">
    <property type="entry name" value="PROKAR_LIPOPROTEIN"/>
    <property type="match status" value="1"/>
</dbReference>
<evidence type="ECO:0000313" key="7">
    <source>
        <dbReference type="Proteomes" id="UP000594404"/>
    </source>
</evidence>
<reference evidence="2 6" key="1">
    <citation type="submission" date="2017-04" db="EMBL/GenBank/DDBJ databases">
        <title>Complete genome of Campylobacter concisus ATCC 33237T and draft genomes for an additional eight well characterized C. concisus strains.</title>
        <authorList>
            <person name="Cornelius A.J."/>
            <person name="Miller W.G."/>
            <person name="Lastovica A.J."/>
            <person name="On S.L."/>
            <person name="French N.P."/>
            <person name="Vandenberg O."/>
            <person name="Biggs P.J."/>
        </authorList>
    </citation>
    <scope>NUCLEOTIDE SEQUENCE [LARGE SCALE GENOMIC DNA]</scope>
    <source>
        <strain evidence="2 6">CCUG 19995</strain>
    </source>
</reference>
<evidence type="ECO:0000313" key="4">
    <source>
        <dbReference type="EMBL" id="QPH91602.1"/>
    </source>
</evidence>
<dbReference type="EMBL" id="CP049266">
    <property type="protein sequence ID" value="QPH91602.1"/>
    <property type="molecule type" value="Genomic_DNA"/>
</dbReference>
<feature type="chain" id="PRO_5041601560" evidence="1">
    <location>
        <begin position="27"/>
        <end position="264"/>
    </location>
</feature>
<evidence type="ECO:0000313" key="3">
    <source>
        <dbReference type="EMBL" id="QPH90637.1"/>
    </source>
</evidence>
<dbReference type="EMBL" id="CP060707">
    <property type="protein sequence ID" value="QPH90637.1"/>
    <property type="molecule type" value="Genomic_DNA"/>
</dbReference>
<protein>
    <submittedName>
        <fullName evidence="2">Peptidoglycan-binding protein</fullName>
    </submittedName>
</protein>
<dbReference type="AlphaFoldDB" id="A0A1Y5MMQ2"/>
<dbReference type="InterPro" id="IPR005534">
    <property type="entry name" value="Curli_assmbl/transp-comp_CsgG"/>
</dbReference>